<keyword evidence="7" id="KW-1133">Transmembrane helix</keyword>
<keyword evidence="3 5" id="KW-0808">Transferase</keyword>
<comment type="caution">
    <text evidence="9">The sequence shown here is derived from an EMBL/GenBank/DDBJ whole genome shotgun (WGS) entry which is preliminary data.</text>
</comment>
<dbReference type="PANTHER" id="PTHR12843:SF5">
    <property type="entry name" value="EEF1A LYSINE METHYLTRANSFERASE 2"/>
    <property type="match status" value="1"/>
</dbReference>
<dbReference type="OrthoDB" id="10069295at2759"/>
<organism evidence="9 10">
    <name type="scientific">Taphrina deformans (strain PYCC 5710 / ATCC 11124 / CBS 356.35 / IMI 108563 / JCM 9778 / NBRC 8474)</name>
    <name type="common">Peach leaf curl fungus</name>
    <name type="synonym">Lalaria deformans</name>
    <dbReference type="NCBI Taxonomy" id="1097556"/>
    <lineage>
        <taxon>Eukaryota</taxon>
        <taxon>Fungi</taxon>
        <taxon>Dikarya</taxon>
        <taxon>Ascomycota</taxon>
        <taxon>Taphrinomycotina</taxon>
        <taxon>Taphrinomycetes</taxon>
        <taxon>Taphrinales</taxon>
        <taxon>Taphrinaceae</taxon>
        <taxon>Taphrina</taxon>
    </lineage>
</organism>
<dbReference type="GO" id="GO:0005737">
    <property type="term" value="C:cytoplasm"/>
    <property type="evidence" value="ECO:0007669"/>
    <property type="project" value="UniProtKB-SubCell"/>
</dbReference>
<dbReference type="STRING" id="1097556.R4XI92"/>
<keyword evidence="7" id="KW-0812">Transmembrane</keyword>
<evidence type="ECO:0000256" key="6">
    <source>
        <dbReference type="SAM" id="MobiDB-lite"/>
    </source>
</evidence>
<keyword evidence="5" id="KW-0813">Transport</keyword>
<feature type="domain" description="Methyltransferase" evidence="8">
    <location>
        <begin position="372"/>
        <end position="506"/>
    </location>
</feature>
<evidence type="ECO:0000313" key="10">
    <source>
        <dbReference type="Proteomes" id="UP000013776"/>
    </source>
</evidence>
<dbReference type="InterPro" id="IPR008547">
    <property type="entry name" value="DUF829_TMEM53"/>
</dbReference>
<feature type="region of interest" description="Disordered" evidence="6">
    <location>
        <begin position="234"/>
        <end position="319"/>
    </location>
</feature>
<evidence type="ECO:0000256" key="3">
    <source>
        <dbReference type="ARBA" id="ARBA00022679"/>
    </source>
</evidence>
<protein>
    <recommendedName>
        <fullName evidence="5">Protein-lysine N-methyltransferase EFM4</fullName>
        <ecNumber evidence="5">2.1.1.-</ecNumber>
    </recommendedName>
    <alternativeName>
        <fullName evidence="5">Elongation factor methyltransferase 4</fullName>
    </alternativeName>
</protein>
<evidence type="ECO:0000256" key="1">
    <source>
        <dbReference type="ARBA" id="ARBA00022490"/>
    </source>
</evidence>
<keyword evidence="7" id="KW-0472">Membrane</keyword>
<keyword evidence="1 5" id="KW-0963">Cytoplasm</keyword>
<sequence length="542" mass="60591">MGAKIPHVQKYLNGYSAIWPSTPIVVVQSLPPDFRPFSRFASEYGPLKRLISNHGLDLTKESDGREVLMVTMSNGGCWSANAFLNTLGQSNVIYPRAIIHDSCPTVPRYRITLRAFLIAGKYRLFSRAIATVVITIYYYLSVAARTILQSDPIGDMSKALIHRIQPQRRTYIYSKEDALIEWRDVENHARAAQESGNNKVIKELFHGSAHVMHLRQDEKRYWQIVQDAWNAESQNAEVVADEPPSAEAEGKSTLDDSSLGDSTTTLATFADQSILSEKPVENEPGVSEETAAAKEFEARESSDEEVTSDAEDTGDLNPSVLGTKEYWENIYRRECANYAENQEDEGEIWFGEESEDKIIKYLTAPSSPYSADRDTAVLDLGTGNGHLLFTLHEAGFTRWRMTGIDYSEASIALATAILRTKRYPNIAFRVQDFLAPAPEAAVSEVYNLVLDKGTFDAISLSDGETDEGVKLSQSYARSVVRLMKKDAKLIVTSCNWTREELIRRLTVDGALKVHAFFKTPKQAFQFGGRKGYSTSQVVFTKV</sequence>
<dbReference type="InterPro" id="IPR029063">
    <property type="entry name" value="SAM-dependent_MTases_sf"/>
</dbReference>
<feature type="transmembrane region" description="Helical" evidence="7">
    <location>
        <begin position="124"/>
        <end position="140"/>
    </location>
</feature>
<feature type="compositionally biased region" description="Low complexity" evidence="6">
    <location>
        <begin position="255"/>
        <end position="266"/>
    </location>
</feature>
<dbReference type="VEuPathDB" id="FungiDB:TAPDE_004613"/>
<evidence type="ECO:0000256" key="2">
    <source>
        <dbReference type="ARBA" id="ARBA00022603"/>
    </source>
</evidence>
<keyword evidence="10" id="KW-1185">Reference proteome</keyword>
<evidence type="ECO:0000259" key="8">
    <source>
        <dbReference type="Pfam" id="PF13847"/>
    </source>
</evidence>
<comment type="function">
    <text evidence="5">S-adenosyl-L-methionine-dependent protein-lysine N-methyltransferase that mono- and dimethylates elongation factor 1-alpha at 'Lys-316'. May play a role in intracellular transport.</text>
</comment>
<dbReference type="GO" id="GO:0016192">
    <property type="term" value="P:vesicle-mediated transport"/>
    <property type="evidence" value="ECO:0007669"/>
    <property type="project" value="UniProtKB-UniRule"/>
</dbReference>
<comment type="subcellular location">
    <subcellularLocation>
        <location evidence="5">Cytoplasm</location>
    </subcellularLocation>
</comment>
<dbReference type="PANTHER" id="PTHR12843">
    <property type="entry name" value="PROTEIN-LYSINE N-METHYLTRANSFERASE METTL10"/>
    <property type="match status" value="1"/>
</dbReference>
<dbReference type="AlphaFoldDB" id="R4XI92"/>
<dbReference type="InterPro" id="IPR025714">
    <property type="entry name" value="Methyltranfer_dom"/>
</dbReference>
<dbReference type="HAMAP" id="MF_03188">
    <property type="entry name" value="Methyltr_EFM4"/>
    <property type="match status" value="1"/>
</dbReference>
<name>R4XI92_TAPDE</name>
<dbReference type="CDD" id="cd02440">
    <property type="entry name" value="AdoMet_MTases"/>
    <property type="match status" value="1"/>
</dbReference>
<evidence type="ECO:0000256" key="7">
    <source>
        <dbReference type="SAM" id="Phobius"/>
    </source>
</evidence>
<dbReference type="GO" id="GO:0016279">
    <property type="term" value="F:protein-lysine N-methyltransferase activity"/>
    <property type="evidence" value="ECO:0007669"/>
    <property type="project" value="UniProtKB-UniRule"/>
</dbReference>
<feature type="compositionally biased region" description="Basic and acidic residues" evidence="6">
    <location>
        <begin position="291"/>
        <end position="301"/>
    </location>
</feature>
<evidence type="ECO:0000256" key="5">
    <source>
        <dbReference type="HAMAP-Rule" id="MF_03188"/>
    </source>
</evidence>
<keyword evidence="4 5" id="KW-0949">S-adenosyl-L-methionine</keyword>
<accession>R4XI92</accession>
<dbReference type="SUPFAM" id="SSF53335">
    <property type="entry name" value="S-adenosyl-L-methionine-dependent methyltransferases"/>
    <property type="match status" value="1"/>
</dbReference>
<dbReference type="Proteomes" id="UP000013776">
    <property type="component" value="Unassembled WGS sequence"/>
</dbReference>
<dbReference type="Pfam" id="PF05705">
    <property type="entry name" value="DUF829"/>
    <property type="match status" value="1"/>
</dbReference>
<dbReference type="Pfam" id="PF13847">
    <property type="entry name" value="Methyltransf_31"/>
    <property type="match status" value="1"/>
</dbReference>
<dbReference type="EMBL" id="CAHR02000212">
    <property type="protein sequence ID" value="CCG84209.1"/>
    <property type="molecule type" value="Genomic_DNA"/>
</dbReference>
<reference evidence="9 10" key="1">
    <citation type="journal article" date="2013" name="MBio">
        <title>Genome sequencing of the plant pathogen Taphrina deformans, the causal agent of peach leaf curl.</title>
        <authorList>
            <person name="Cisse O.H."/>
            <person name="Almeida J.M.G.C.F."/>
            <person name="Fonseca A."/>
            <person name="Kumar A.A."/>
            <person name="Salojaervi J."/>
            <person name="Overmyer K."/>
            <person name="Hauser P.M."/>
            <person name="Pagni M."/>
        </authorList>
    </citation>
    <scope>NUCLEOTIDE SEQUENCE [LARGE SCALE GENOMIC DNA]</scope>
    <source>
        <strain evidence="10">PYCC 5710 / ATCC 11124 / CBS 356.35 / IMI 108563 / JCM 9778 / NBRC 8474</strain>
    </source>
</reference>
<keyword evidence="2 5" id="KW-0489">Methyltransferase</keyword>
<dbReference type="eggNOG" id="KOG1271">
    <property type="taxonomic scope" value="Eukaryota"/>
</dbReference>
<feature type="compositionally biased region" description="Acidic residues" evidence="6">
    <location>
        <begin position="302"/>
        <end position="314"/>
    </location>
</feature>
<dbReference type="InterPro" id="IPR026635">
    <property type="entry name" value="Efm4/METTL10"/>
</dbReference>
<comment type="similarity">
    <text evidence="5">Belongs to the class I-like SAM-binding methyltransferase superfamily. EFM4 family.</text>
</comment>
<gene>
    <name evidence="5" type="primary">EFM4</name>
    <name evidence="9" type="ORF">TAPDE_004613</name>
</gene>
<evidence type="ECO:0000256" key="4">
    <source>
        <dbReference type="ARBA" id="ARBA00022691"/>
    </source>
</evidence>
<evidence type="ECO:0000313" key="9">
    <source>
        <dbReference type="EMBL" id="CCG84209.1"/>
    </source>
</evidence>
<dbReference type="GO" id="GO:0032259">
    <property type="term" value="P:methylation"/>
    <property type="evidence" value="ECO:0007669"/>
    <property type="project" value="UniProtKB-KW"/>
</dbReference>
<dbReference type="EC" id="2.1.1.-" evidence="5"/>
<dbReference type="Gene3D" id="3.40.50.150">
    <property type="entry name" value="Vaccinia Virus protein VP39"/>
    <property type="match status" value="1"/>
</dbReference>
<proteinExistence type="inferred from homology"/>